<dbReference type="EMBL" id="JBICBT010000356">
    <property type="protein sequence ID" value="KAL3116565.1"/>
    <property type="molecule type" value="Genomic_DNA"/>
</dbReference>
<gene>
    <name evidence="2" type="ORF">niasHT_001049</name>
</gene>
<name>A0ABD2LMU0_9BILA</name>
<dbReference type="Proteomes" id="UP001620626">
    <property type="component" value="Unassembled WGS sequence"/>
</dbReference>
<evidence type="ECO:0000313" key="3">
    <source>
        <dbReference type="Proteomes" id="UP001620626"/>
    </source>
</evidence>
<accession>A0ABD2LMU0</accession>
<dbReference type="AlphaFoldDB" id="A0ABD2LMU0"/>
<protein>
    <submittedName>
        <fullName evidence="2">Uncharacterized protein</fullName>
    </submittedName>
</protein>
<keyword evidence="3" id="KW-1185">Reference proteome</keyword>
<proteinExistence type="predicted"/>
<feature type="region of interest" description="Disordered" evidence="1">
    <location>
        <begin position="241"/>
        <end position="308"/>
    </location>
</feature>
<evidence type="ECO:0000256" key="1">
    <source>
        <dbReference type="SAM" id="MobiDB-lite"/>
    </source>
</evidence>
<comment type="caution">
    <text evidence="2">The sequence shown here is derived from an EMBL/GenBank/DDBJ whole genome shotgun (WGS) entry which is preliminary data.</text>
</comment>
<evidence type="ECO:0000313" key="2">
    <source>
        <dbReference type="EMBL" id="KAL3116565.1"/>
    </source>
</evidence>
<sequence length="308" mass="34295">MGKFDKVRLNEKNYGLVRNLHSNWYAGGIKAIMGKMGRDLFRKLLPNEQKAMAECLDRIEDRRDLMQSAKCLTTFCESSLQLMAKRQADSLENLAGKNDRSAIIRVSNLISKLANVNQSSNASGVKWSKMFNSLVRLKKANEKRMESPGAAVYEKRMFDLVMDRNESSFEPKGKLSSEGIVRQGISLLQKLSNGTDQQQKEATNYKLMSPRIAPLMPDPSKASKSILSPTVFALYETAEEQHNKRGTVGRTTERGERSANRISTRGTKSDRTEPAGQRSTFAGIDGSDGDNWTRSTGHGTAEGTQFLC</sequence>
<reference evidence="2 3" key="1">
    <citation type="submission" date="2024-10" db="EMBL/GenBank/DDBJ databases">
        <authorList>
            <person name="Kim D."/>
        </authorList>
    </citation>
    <scope>NUCLEOTIDE SEQUENCE [LARGE SCALE GENOMIC DNA]</scope>
    <source>
        <strain evidence="2">BH-2024</strain>
    </source>
</reference>
<organism evidence="2 3">
    <name type="scientific">Heterodera trifolii</name>
    <dbReference type="NCBI Taxonomy" id="157864"/>
    <lineage>
        <taxon>Eukaryota</taxon>
        <taxon>Metazoa</taxon>
        <taxon>Ecdysozoa</taxon>
        <taxon>Nematoda</taxon>
        <taxon>Chromadorea</taxon>
        <taxon>Rhabditida</taxon>
        <taxon>Tylenchina</taxon>
        <taxon>Tylenchomorpha</taxon>
        <taxon>Tylenchoidea</taxon>
        <taxon>Heteroderidae</taxon>
        <taxon>Heteroderinae</taxon>
        <taxon>Heterodera</taxon>
    </lineage>
</organism>